<protein>
    <submittedName>
        <fullName evidence="2">Uncharacterized protein</fullName>
    </submittedName>
</protein>
<dbReference type="Proteomes" id="UP000095280">
    <property type="component" value="Unplaced"/>
</dbReference>
<dbReference type="AlphaFoldDB" id="A0A1I8FJK6"/>
<evidence type="ECO:0000313" key="2">
    <source>
        <dbReference type="WBParaSite" id="maker-unitig_36642-snap-gene-0.1-mRNA-1"/>
    </source>
</evidence>
<proteinExistence type="predicted"/>
<reference evidence="2" key="1">
    <citation type="submission" date="2016-11" db="UniProtKB">
        <authorList>
            <consortium name="WormBaseParasite"/>
        </authorList>
    </citation>
    <scope>IDENTIFICATION</scope>
</reference>
<name>A0A1I8FJK6_9PLAT</name>
<keyword evidence="1" id="KW-1185">Reference proteome</keyword>
<sequence>MDRLATVPEQFKRALRAWNETNYHTLNLFPIYSDCCFITRNSSTCRGKTPAEIVFGRQLRASCSLHVQPRRARVLYQPTSERSHPPLSNTVMNRGRNNSGLRIWNPANSDDAVHAYSILALDGRGRDRHGHHQPDYPGCERLSAQAGGALLAHCAGLGALRHCAAAQPDVRHRPEIRIAANSAFTTTSLSALQSPGPGSISDGVCPLGGLSSACLPTSPTRPEARWSRPQVTVTVVPAAGPSSLSSATDVVLFYNATQYKAGLPLDLGRRPHRVQTMTITWDRPLLQLGERRHA</sequence>
<dbReference type="WBParaSite" id="maker-unitig_36642-snap-gene-0.1-mRNA-1">
    <property type="protein sequence ID" value="maker-unitig_36642-snap-gene-0.1-mRNA-1"/>
    <property type="gene ID" value="maker-unitig_36642-snap-gene-0.1"/>
</dbReference>
<evidence type="ECO:0000313" key="1">
    <source>
        <dbReference type="Proteomes" id="UP000095280"/>
    </source>
</evidence>
<organism evidence="1 2">
    <name type="scientific">Macrostomum lignano</name>
    <dbReference type="NCBI Taxonomy" id="282301"/>
    <lineage>
        <taxon>Eukaryota</taxon>
        <taxon>Metazoa</taxon>
        <taxon>Spiralia</taxon>
        <taxon>Lophotrochozoa</taxon>
        <taxon>Platyhelminthes</taxon>
        <taxon>Rhabditophora</taxon>
        <taxon>Macrostomorpha</taxon>
        <taxon>Macrostomida</taxon>
        <taxon>Macrostomidae</taxon>
        <taxon>Macrostomum</taxon>
    </lineage>
</organism>
<accession>A0A1I8FJK6</accession>